<feature type="signal peptide" evidence="2">
    <location>
        <begin position="1"/>
        <end position="19"/>
    </location>
</feature>
<dbReference type="Proteomes" id="UP000680279">
    <property type="component" value="Unassembled WGS sequence"/>
</dbReference>
<accession>A0ABQ4K4U3</accession>
<dbReference type="RefSeq" id="WP_018705705.1">
    <property type="nucleotide sequence ID" value="NZ_BOQT01000003.1"/>
</dbReference>
<evidence type="ECO:0008006" key="5">
    <source>
        <dbReference type="Google" id="ProtNLM"/>
    </source>
</evidence>
<sequence length="139" mass="15675">MRKTFILCLSVLLLTACTGKDEQTQDANNSNDGSTAQTTKPENNQPDGTGNNEVHEEKSADSSAANEDQSDYTELPVVLEKIGNDEYEEIVKTDNANKRVILFEDQNHNKLFKSIYIKHDNRLKVIDLAKDQMIFNEVI</sequence>
<protein>
    <recommendedName>
        <fullName evidence="5">Lipoprotein</fullName>
    </recommendedName>
</protein>
<dbReference type="EMBL" id="BOQT01000003">
    <property type="protein sequence ID" value="GIN20148.1"/>
    <property type="molecule type" value="Genomic_DNA"/>
</dbReference>
<evidence type="ECO:0000313" key="3">
    <source>
        <dbReference type="EMBL" id="GIN20148.1"/>
    </source>
</evidence>
<evidence type="ECO:0000256" key="2">
    <source>
        <dbReference type="SAM" id="SignalP"/>
    </source>
</evidence>
<organism evidence="3 4">
    <name type="scientific">Siminovitchia fordii</name>
    <dbReference type="NCBI Taxonomy" id="254759"/>
    <lineage>
        <taxon>Bacteria</taxon>
        <taxon>Bacillati</taxon>
        <taxon>Bacillota</taxon>
        <taxon>Bacilli</taxon>
        <taxon>Bacillales</taxon>
        <taxon>Bacillaceae</taxon>
        <taxon>Siminovitchia</taxon>
    </lineage>
</organism>
<evidence type="ECO:0000256" key="1">
    <source>
        <dbReference type="SAM" id="MobiDB-lite"/>
    </source>
</evidence>
<dbReference type="PROSITE" id="PS51257">
    <property type="entry name" value="PROKAR_LIPOPROTEIN"/>
    <property type="match status" value="1"/>
</dbReference>
<feature type="compositionally biased region" description="Polar residues" evidence="1">
    <location>
        <begin position="25"/>
        <end position="52"/>
    </location>
</feature>
<keyword evidence="2" id="KW-0732">Signal</keyword>
<keyword evidence="4" id="KW-1185">Reference proteome</keyword>
<comment type="caution">
    <text evidence="3">The sequence shown here is derived from an EMBL/GenBank/DDBJ whole genome shotgun (WGS) entry which is preliminary data.</text>
</comment>
<feature type="chain" id="PRO_5046377940" description="Lipoprotein" evidence="2">
    <location>
        <begin position="20"/>
        <end position="139"/>
    </location>
</feature>
<evidence type="ECO:0000313" key="4">
    <source>
        <dbReference type="Proteomes" id="UP000680279"/>
    </source>
</evidence>
<gene>
    <name evidence="3" type="ORF">J1TS3_12820</name>
</gene>
<reference evidence="3 4" key="1">
    <citation type="submission" date="2021-03" db="EMBL/GenBank/DDBJ databases">
        <title>Antimicrobial resistance genes in bacteria isolated from Japanese honey, and their potential for conferring macrolide and lincosamide resistance in the American foulbrood pathogen Paenibacillus larvae.</title>
        <authorList>
            <person name="Okamoto M."/>
            <person name="Kumagai M."/>
            <person name="Kanamori H."/>
            <person name="Takamatsu D."/>
        </authorList>
    </citation>
    <scope>NUCLEOTIDE SEQUENCE [LARGE SCALE GENOMIC DNA]</scope>
    <source>
        <strain evidence="3 4">J1TS3</strain>
    </source>
</reference>
<name>A0ABQ4K4U3_9BACI</name>
<proteinExistence type="predicted"/>
<feature type="region of interest" description="Disordered" evidence="1">
    <location>
        <begin position="22"/>
        <end position="75"/>
    </location>
</feature>